<organism evidence="1 2">
    <name type="scientific">Trichinella britovi</name>
    <name type="common">Parasitic roundworm</name>
    <dbReference type="NCBI Taxonomy" id="45882"/>
    <lineage>
        <taxon>Eukaryota</taxon>
        <taxon>Metazoa</taxon>
        <taxon>Ecdysozoa</taxon>
        <taxon>Nematoda</taxon>
        <taxon>Enoplea</taxon>
        <taxon>Dorylaimia</taxon>
        <taxon>Trichinellida</taxon>
        <taxon>Trichinellidae</taxon>
        <taxon>Trichinella</taxon>
    </lineage>
</organism>
<accession>A0A0V1CEW5</accession>
<dbReference type="AlphaFoldDB" id="A0A0V1CEW5"/>
<dbReference type="EMBL" id="JYDI01000231">
    <property type="protein sequence ID" value="KRY47745.1"/>
    <property type="molecule type" value="Genomic_DNA"/>
</dbReference>
<comment type="caution">
    <text evidence="1">The sequence shown here is derived from an EMBL/GenBank/DDBJ whole genome shotgun (WGS) entry which is preliminary data.</text>
</comment>
<evidence type="ECO:0000313" key="2">
    <source>
        <dbReference type="Proteomes" id="UP000054653"/>
    </source>
</evidence>
<sequence>MPLVAALHQSRRQNVVSMQDRWSSVLKRGSEESWGSASVFTGSTMYFHKCKLSEDKSGHFAHYQRYPHGVKNLAVFAKDTSKQFCREYDQPPAVSKSNLAIAPAGDEMHVQSQNILDSLAAMKAPMSSSLGNDSFFQRVHCSFTLRGKGSSHDAPACQRTWRSIFTRTVDGAKHPPGLKMRKAVFNGFRFESSPILCTISGGEKVIPGTDGSFSSRTDFSTSGSLLIHLCRWKSPLANNPCNLLKTGNWLDVDGLEDAAEASLS</sequence>
<name>A0A0V1CEW5_TRIBR</name>
<dbReference type="Proteomes" id="UP000054653">
    <property type="component" value="Unassembled WGS sequence"/>
</dbReference>
<keyword evidence="2" id="KW-1185">Reference proteome</keyword>
<gene>
    <name evidence="1" type="ORF">T03_15611</name>
</gene>
<proteinExistence type="predicted"/>
<evidence type="ECO:0000313" key="1">
    <source>
        <dbReference type="EMBL" id="KRY47745.1"/>
    </source>
</evidence>
<protein>
    <submittedName>
        <fullName evidence="1">Uncharacterized protein</fullName>
    </submittedName>
</protein>
<reference evidence="1 2" key="1">
    <citation type="submission" date="2015-01" db="EMBL/GenBank/DDBJ databases">
        <title>Evolution of Trichinella species and genotypes.</title>
        <authorList>
            <person name="Korhonen P.K."/>
            <person name="Edoardo P."/>
            <person name="Giuseppe L.R."/>
            <person name="Gasser R.B."/>
        </authorList>
    </citation>
    <scope>NUCLEOTIDE SEQUENCE [LARGE SCALE GENOMIC DNA]</scope>
    <source>
        <strain evidence="1">ISS120</strain>
    </source>
</reference>